<dbReference type="InterPro" id="IPR000182">
    <property type="entry name" value="GNAT_dom"/>
</dbReference>
<proteinExistence type="predicted"/>
<evidence type="ECO:0000313" key="3">
    <source>
        <dbReference type="Proteomes" id="UP000033163"/>
    </source>
</evidence>
<feature type="domain" description="N-acetyltransferase" evidence="1">
    <location>
        <begin position="5"/>
        <end position="167"/>
    </location>
</feature>
<name>A0A0E4HFV3_9BACL</name>
<dbReference type="GO" id="GO:0005737">
    <property type="term" value="C:cytoplasm"/>
    <property type="evidence" value="ECO:0007669"/>
    <property type="project" value="TreeGrafter"/>
</dbReference>
<dbReference type="PANTHER" id="PTHR13538:SF4">
    <property type="entry name" value="N-ALPHA-ACETYLTRANSFERASE 80"/>
    <property type="match status" value="1"/>
</dbReference>
<dbReference type="Gene3D" id="3.40.630.30">
    <property type="match status" value="1"/>
</dbReference>
<evidence type="ECO:0000259" key="1">
    <source>
        <dbReference type="PROSITE" id="PS51186"/>
    </source>
</evidence>
<dbReference type="RefSeq" id="WP_020432358.1">
    <property type="nucleotide sequence ID" value="NZ_AGBD01001467.1"/>
</dbReference>
<dbReference type="InterPro" id="IPR039840">
    <property type="entry name" value="NAA80"/>
</dbReference>
<organism evidence="2 3">
    <name type="scientific">Paenibacillus riograndensis SBR5</name>
    <dbReference type="NCBI Taxonomy" id="1073571"/>
    <lineage>
        <taxon>Bacteria</taxon>
        <taxon>Bacillati</taxon>
        <taxon>Bacillota</taxon>
        <taxon>Bacilli</taxon>
        <taxon>Bacillales</taxon>
        <taxon>Paenibacillaceae</taxon>
        <taxon>Paenibacillus</taxon>
        <taxon>Paenibacillus sonchi group</taxon>
    </lineage>
</organism>
<dbReference type="PROSITE" id="PS51186">
    <property type="entry name" value="GNAT"/>
    <property type="match status" value="1"/>
</dbReference>
<dbReference type="PATRIC" id="fig|1073571.4.peg.4925"/>
<dbReference type="GO" id="GO:1905502">
    <property type="term" value="F:acetyl-CoA binding"/>
    <property type="evidence" value="ECO:0007669"/>
    <property type="project" value="TreeGrafter"/>
</dbReference>
<dbReference type="KEGG" id="pri:PRIO_4589"/>
<dbReference type="PANTHER" id="PTHR13538">
    <property type="entry name" value="N-ACETYLTRANSFERASE 6"/>
    <property type="match status" value="1"/>
</dbReference>
<dbReference type="AlphaFoldDB" id="A0A0E4HFV3"/>
<evidence type="ECO:0000313" key="2">
    <source>
        <dbReference type="EMBL" id="CQR56991.1"/>
    </source>
</evidence>
<dbReference type="Pfam" id="PF00583">
    <property type="entry name" value="Acetyltransf_1"/>
    <property type="match status" value="1"/>
</dbReference>
<gene>
    <name evidence="2" type="ORF">PRIO_4589</name>
</gene>
<dbReference type="STRING" id="483937.AMQ84_19480"/>
<dbReference type="SUPFAM" id="SSF55729">
    <property type="entry name" value="Acyl-CoA N-acyltransferases (Nat)"/>
    <property type="match status" value="1"/>
</dbReference>
<dbReference type="Proteomes" id="UP000033163">
    <property type="component" value="Chromosome I"/>
</dbReference>
<dbReference type="EMBL" id="LN831776">
    <property type="protein sequence ID" value="CQR56991.1"/>
    <property type="molecule type" value="Genomic_DNA"/>
</dbReference>
<dbReference type="GO" id="GO:0008080">
    <property type="term" value="F:N-acetyltransferase activity"/>
    <property type="evidence" value="ECO:0007669"/>
    <property type="project" value="InterPro"/>
</dbReference>
<accession>A0A0E4HFV3</accession>
<sequence>MDYGVQILSLREHPEWADECREFLLEHFNEFTSLHPAEVLASAEPFPQGYLMLKDNRVIGWTGLLEKEAVTGRVYGWEGTLAKEEVVSEDLSPWITPLLVHPDERGNLYGKMLLEHARKEAGRLGFKLVYLTTGEIGYYEKYGFREVGLTTFTWGRPTKVYGHDTIIKEVQNEL</sequence>
<protein>
    <recommendedName>
        <fullName evidence="1">N-acetyltransferase domain-containing protein</fullName>
    </recommendedName>
</protein>
<dbReference type="InterPro" id="IPR016181">
    <property type="entry name" value="Acyl_CoA_acyltransferase"/>
</dbReference>
<reference evidence="3" key="1">
    <citation type="submission" date="2015-03" db="EMBL/GenBank/DDBJ databases">
        <authorList>
            <person name="Wibberg D."/>
        </authorList>
    </citation>
    <scope>NUCLEOTIDE SEQUENCE [LARGE SCALE GENOMIC DNA]</scope>
</reference>
<dbReference type="CDD" id="cd04301">
    <property type="entry name" value="NAT_SF"/>
    <property type="match status" value="1"/>
</dbReference>
<dbReference type="HOGENOM" id="CLU_117112_1_0_9"/>